<evidence type="ECO:0000259" key="1">
    <source>
        <dbReference type="Pfam" id="PF16356"/>
    </source>
</evidence>
<dbReference type="Proteomes" id="UP001589774">
    <property type="component" value="Unassembled WGS sequence"/>
</dbReference>
<protein>
    <submittedName>
        <fullName evidence="2">Alkaline phosphatase family protein</fullName>
    </submittedName>
</protein>
<dbReference type="EMBL" id="JBHLWO010000002">
    <property type="protein sequence ID" value="MFC0318471.1"/>
    <property type="molecule type" value="Genomic_DNA"/>
</dbReference>
<dbReference type="InterPro" id="IPR013320">
    <property type="entry name" value="ConA-like_dom_sf"/>
</dbReference>
<dbReference type="Pfam" id="PF16356">
    <property type="entry name" value="DUF4983"/>
    <property type="match status" value="1"/>
</dbReference>
<comment type="caution">
    <text evidence="2">The sequence shown here is derived from an EMBL/GenBank/DDBJ whole genome shotgun (WGS) entry which is preliminary data.</text>
</comment>
<dbReference type="Gene3D" id="3.40.720.10">
    <property type="entry name" value="Alkaline Phosphatase, subunit A"/>
    <property type="match status" value="1"/>
</dbReference>
<reference evidence="2 3" key="1">
    <citation type="submission" date="2024-09" db="EMBL/GenBank/DDBJ databases">
        <authorList>
            <person name="Sun Q."/>
            <person name="Mori K."/>
        </authorList>
    </citation>
    <scope>NUCLEOTIDE SEQUENCE [LARGE SCALE GENOMIC DNA]</scope>
    <source>
        <strain evidence="2 3">CCM 7765</strain>
    </source>
</reference>
<sequence>MMELKKIFLATKKVLRPLSVWSVLAILLTSSCQQEFEKTIPDKMHNDSVDVTYGKPKVLYIIADGIRGQSIQAIEVPNINGLLNHAIYSWVSLADEQATQPGTNWASLFTGVAKEKHGVIDNDFSTNNFDTYPLIYERIKQADSTTNIRVFTTSSVFKDNLTTDTDESQLVADDDAVKSAVVTALQAENVGFITAHFSNPDKVGSAVGYDVSKPAYREALVTFDAAVGDMLNALKERPTYQEESWLIVVTSSIGGEYPLSENDNTVFSNPVANTFTIFSASRYNRRFVSKPFIGNRFQGDFARFQGQRHAVLEMGDNTVYNLDTGAFTIELKVKKNKAIKNIYPSVLGKRPEWSSGWASNGWVVFLENDYWMFNARGTGNGNQVKGGTLADASWSSVAVVGVVRDGERFVRTYTNGAFNTEASIQGWGNLDTNAPLKIGYINGNGHGEPDVYVADVRIWKAALPDDVIARYACEIGVDENHPYYDYLAGYWPVANDTDGTVRDEGPFGNHLTMTSDDFSYDRLNEYLCAPTTADLGSQVPRTFDVPTQIYTWLKISRQENWQLDGRTWLDQ</sequence>
<keyword evidence="3" id="KW-1185">Reference proteome</keyword>
<evidence type="ECO:0000313" key="2">
    <source>
        <dbReference type="EMBL" id="MFC0318471.1"/>
    </source>
</evidence>
<dbReference type="RefSeq" id="WP_130857658.1">
    <property type="nucleotide sequence ID" value="NZ_JBHLWO010000002.1"/>
</dbReference>
<dbReference type="SUPFAM" id="SSF49899">
    <property type="entry name" value="Concanavalin A-like lectins/glucanases"/>
    <property type="match status" value="1"/>
</dbReference>
<proteinExistence type="predicted"/>
<dbReference type="InterPro" id="IPR002591">
    <property type="entry name" value="Phosphodiest/P_Trfase"/>
</dbReference>
<dbReference type="Pfam" id="PF01663">
    <property type="entry name" value="Phosphodiest"/>
    <property type="match status" value="1"/>
</dbReference>
<evidence type="ECO:0000313" key="3">
    <source>
        <dbReference type="Proteomes" id="UP001589774"/>
    </source>
</evidence>
<organism evidence="2 3">
    <name type="scientific">Olivibacter oleidegradans</name>
    <dbReference type="NCBI Taxonomy" id="760123"/>
    <lineage>
        <taxon>Bacteria</taxon>
        <taxon>Pseudomonadati</taxon>
        <taxon>Bacteroidota</taxon>
        <taxon>Sphingobacteriia</taxon>
        <taxon>Sphingobacteriales</taxon>
        <taxon>Sphingobacteriaceae</taxon>
        <taxon>Olivibacter</taxon>
    </lineage>
</organism>
<dbReference type="PANTHER" id="PTHR10151">
    <property type="entry name" value="ECTONUCLEOTIDE PYROPHOSPHATASE/PHOSPHODIESTERASE"/>
    <property type="match status" value="1"/>
</dbReference>
<dbReference type="PANTHER" id="PTHR10151:SF120">
    <property type="entry name" value="BIS(5'-ADENOSYL)-TRIPHOSPHATASE"/>
    <property type="match status" value="1"/>
</dbReference>
<accession>A0ABV6HHW3</accession>
<dbReference type="InterPro" id="IPR017850">
    <property type="entry name" value="Alkaline_phosphatase_core_sf"/>
</dbReference>
<dbReference type="SUPFAM" id="SSF53649">
    <property type="entry name" value="Alkaline phosphatase-like"/>
    <property type="match status" value="1"/>
</dbReference>
<dbReference type="Gene3D" id="2.60.120.200">
    <property type="match status" value="1"/>
</dbReference>
<gene>
    <name evidence="2" type="ORF">ACFFI0_09130</name>
</gene>
<dbReference type="InterPro" id="IPR032309">
    <property type="entry name" value="DUF4983"/>
</dbReference>
<dbReference type="PROSITE" id="PS51257">
    <property type="entry name" value="PROKAR_LIPOPROTEIN"/>
    <property type="match status" value="1"/>
</dbReference>
<name>A0ABV6HHW3_9SPHI</name>
<feature type="domain" description="DUF4983" evidence="1">
    <location>
        <begin position="479"/>
        <end position="569"/>
    </location>
</feature>